<reference evidence="2 3" key="1">
    <citation type="journal article" date="2018" name="Cell">
        <title>The Chara Genome: Secondary Complexity and Implications for Plant Terrestrialization.</title>
        <authorList>
            <person name="Nishiyama T."/>
            <person name="Sakayama H."/>
            <person name="Vries J.D."/>
            <person name="Buschmann H."/>
            <person name="Saint-Marcoux D."/>
            <person name="Ullrich K.K."/>
            <person name="Haas F.B."/>
            <person name="Vanderstraeten L."/>
            <person name="Becker D."/>
            <person name="Lang D."/>
            <person name="Vosolsobe S."/>
            <person name="Rombauts S."/>
            <person name="Wilhelmsson P.K.I."/>
            <person name="Janitza P."/>
            <person name="Kern R."/>
            <person name="Heyl A."/>
            <person name="Rumpler F."/>
            <person name="Villalobos L.I.A.C."/>
            <person name="Clay J.M."/>
            <person name="Skokan R."/>
            <person name="Toyoda A."/>
            <person name="Suzuki Y."/>
            <person name="Kagoshima H."/>
            <person name="Schijlen E."/>
            <person name="Tajeshwar N."/>
            <person name="Catarino B."/>
            <person name="Hetherington A.J."/>
            <person name="Saltykova A."/>
            <person name="Bonnot C."/>
            <person name="Breuninger H."/>
            <person name="Symeonidi A."/>
            <person name="Radhakrishnan G.V."/>
            <person name="Van Nieuwerburgh F."/>
            <person name="Deforce D."/>
            <person name="Chang C."/>
            <person name="Karol K.G."/>
            <person name="Hedrich R."/>
            <person name="Ulvskov P."/>
            <person name="Glockner G."/>
            <person name="Delwiche C.F."/>
            <person name="Petrasek J."/>
            <person name="Van de Peer Y."/>
            <person name="Friml J."/>
            <person name="Beilby M."/>
            <person name="Dolan L."/>
            <person name="Kohara Y."/>
            <person name="Sugano S."/>
            <person name="Fujiyama A."/>
            <person name="Delaux P.-M."/>
            <person name="Quint M."/>
            <person name="TheiBen G."/>
            <person name="Hagemann M."/>
            <person name="Harholt J."/>
            <person name="Dunand C."/>
            <person name="Zachgo S."/>
            <person name="Langdale J."/>
            <person name="Maumus F."/>
            <person name="Straeten D.V.D."/>
            <person name="Gould S.B."/>
            <person name="Rensing S.A."/>
        </authorList>
    </citation>
    <scope>NUCLEOTIDE SEQUENCE [LARGE SCALE GENOMIC DNA]</scope>
    <source>
        <strain evidence="2 3">S276</strain>
    </source>
</reference>
<protein>
    <submittedName>
        <fullName evidence="2">Uncharacterized protein</fullName>
    </submittedName>
</protein>
<organism evidence="2 3">
    <name type="scientific">Chara braunii</name>
    <name type="common">Braun's stonewort</name>
    <dbReference type="NCBI Taxonomy" id="69332"/>
    <lineage>
        <taxon>Eukaryota</taxon>
        <taxon>Viridiplantae</taxon>
        <taxon>Streptophyta</taxon>
        <taxon>Charophyceae</taxon>
        <taxon>Charales</taxon>
        <taxon>Characeae</taxon>
        <taxon>Chara</taxon>
    </lineage>
</organism>
<feature type="compositionally biased region" description="Basic and acidic residues" evidence="1">
    <location>
        <begin position="113"/>
        <end position="130"/>
    </location>
</feature>
<dbReference type="Proteomes" id="UP000265515">
    <property type="component" value="Unassembled WGS sequence"/>
</dbReference>
<evidence type="ECO:0000256" key="1">
    <source>
        <dbReference type="SAM" id="MobiDB-lite"/>
    </source>
</evidence>
<feature type="compositionally biased region" description="Polar residues" evidence="1">
    <location>
        <begin position="134"/>
        <end position="151"/>
    </location>
</feature>
<dbReference type="Gramene" id="GBG90472">
    <property type="protein sequence ID" value="GBG90472"/>
    <property type="gene ID" value="CBR_g50818"/>
</dbReference>
<comment type="caution">
    <text evidence="2">The sequence shown here is derived from an EMBL/GenBank/DDBJ whole genome shotgun (WGS) entry which is preliminary data.</text>
</comment>
<name>A0A388M7P2_CHABU</name>
<feature type="region of interest" description="Disordered" evidence="1">
    <location>
        <begin position="306"/>
        <end position="340"/>
    </location>
</feature>
<evidence type="ECO:0000313" key="3">
    <source>
        <dbReference type="Proteomes" id="UP000265515"/>
    </source>
</evidence>
<sequence length="516" mass="57890">MFPVRDLVAQSIGAIIHRHPPELDPTRPKLMNLKFDLPRDAEEKFEPMLLMKLDDGKLIQVQFACKNTPWCKRCRWWFHTESQGCPRAEEEDAKEQAASNSGNRRQQQGVTIYEREFRKASRDPRPEAVGRGEGSTSGRPPPQDRTQSRQPQGEGYGWGNEREGQGGQYNMHQGQRTSEQHNQWAQPLLAGWQANLWGGAVKGGGPYTALPYQTSIWQQHQGRSIPQGNWTSMGGMLQQYSGLAYDHTTQQGGETGPLMDPRRENGDGFRTFRGAEEKVVVVDDSQELQYGMERARGPRLQDLSEGAFQGHSESSSADGRRSKDRSYFIPDGVDTRTTGGQHHKEKFLVPLICTLLGQEPYILGLVNRDGKTVLPSSPFCGNPSPGMIEARVCQLYADRFCFRIFPEDTMPRMTVDTPNGRRLKFYIPMVDARIPTPHWAGLPSVGLTCIPLRLLLGTSDEELGNVVVEPGISAGFLREINEKLPVDRNIESGYFQVILAEKWQAPSPTQERADGE</sequence>
<evidence type="ECO:0000313" key="2">
    <source>
        <dbReference type="EMBL" id="GBG90472.1"/>
    </source>
</evidence>
<gene>
    <name evidence="2" type="ORF">CBR_g50818</name>
</gene>
<accession>A0A388M7P2</accession>
<feature type="compositionally biased region" description="Polar residues" evidence="1">
    <location>
        <begin position="168"/>
        <end position="181"/>
    </location>
</feature>
<dbReference type="AlphaFoldDB" id="A0A388M7P2"/>
<keyword evidence="3" id="KW-1185">Reference proteome</keyword>
<feature type="compositionally biased region" description="Polar residues" evidence="1">
    <location>
        <begin position="97"/>
        <end position="110"/>
    </location>
</feature>
<feature type="region of interest" description="Disordered" evidence="1">
    <location>
        <begin position="90"/>
        <end position="181"/>
    </location>
</feature>
<proteinExistence type="predicted"/>
<dbReference type="EMBL" id="BFEA01000814">
    <property type="protein sequence ID" value="GBG90472.1"/>
    <property type="molecule type" value="Genomic_DNA"/>
</dbReference>